<organism evidence="6">
    <name type="scientific">Caenorhabditis brenneri</name>
    <name type="common">Nematode worm</name>
    <dbReference type="NCBI Taxonomy" id="135651"/>
    <lineage>
        <taxon>Eukaryota</taxon>
        <taxon>Metazoa</taxon>
        <taxon>Ecdysozoa</taxon>
        <taxon>Nematoda</taxon>
        <taxon>Chromadorea</taxon>
        <taxon>Rhabditida</taxon>
        <taxon>Rhabditina</taxon>
        <taxon>Rhabditomorpha</taxon>
        <taxon>Rhabditoidea</taxon>
        <taxon>Rhabditidae</taxon>
        <taxon>Peloderinae</taxon>
        <taxon>Caenorhabditis</taxon>
    </lineage>
</organism>
<dbReference type="FunCoup" id="G0MF51">
    <property type="interactions" value="1746"/>
</dbReference>
<sequence>MATTPGTPHGGVSHNLLEQTWYWGDADRSQVSQALSDQPDGSFIVRNASTPGDYTLSVKYKGQVKLLRIVVNDGKCGFNMDSLAHDSVTKLIDFHHNISLNIFNDALDVRLLYPVGTRHSSQNGKPILKRTQLQQRLILSAKNDHDWRERLEMENLRAVHLAFERGAKLYDSAHQELERAESLFHALSQSVRDNEIKAEKLKQVFVTNLGVCREVNEAKSTSEMLKGVFKNNNTFLKESIRRIDAELTASKDKKRTLSVILDEISTKRDNSKTRLCKLMELRSAVYDQMEVSLLTRMASMLDAGAELIASEPTKVTQLLVDLELKWTPAQYLMCGSSKENAANALIHARYRVAQLDKAVGLKREPMDGIFLIRGSASQADKLVLSVLHGERVSHCLIEQNEEGWGFEHSNVYLTTIADFVRYYAHFSLETHAEAIKTCLRMPAFDAATSDTSKPLRNGPGQTFTPLPLSKKYMEEAMLTDDPTKPRTPEPRPDSWNSTSSTDTRLTRPTNFPETIPE</sequence>
<dbReference type="PANTHER" id="PTHR10155:SF10">
    <property type="entry name" value="PI3K21B, ISOFORM B"/>
    <property type="match status" value="1"/>
</dbReference>
<feature type="compositionally biased region" description="Basic and acidic residues" evidence="3">
    <location>
        <begin position="481"/>
        <end position="492"/>
    </location>
</feature>
<dbReference type="EMBL" id="GL379792">
    <property type="protein sequence ID" value="EGT54421.1"/>
    <property type="molecule type" value="Genomic_DNA"/>
</dbReference>
<dbReference type="STRING" id="135651.G0MF51"/>
<feature type="compositionally biased region" description="Polar residues" evidence="3">
    <location>
        <begin position="494"/>
        <end position="517"/>
    </location>
</feature>
<dbReference type="OrthoDB" id="3175255at2759"/>
<dbReference type="eggNOG" id="KOG4637">
    <property type="taxonomic scope" value="Eukaryota"/>
</dbReference>
<evidence type="ECO:0000313" key="6">
    <source>
        <dbReference type="Proteomes" id="UP000008068"/>
    </source>
</evidence>
<name>G0MF51_CAEBE</name>
<dbReference type="GO" id="GO:0046935">
    <property type="term" value="F:1-phosphatidylinositol-3-kinase regulator activity"/>
    <property type="evidence" value="ECO:0007669"/>
    <property type="project" value="TreeGrafter"/>
</dbReference>
<dbReference type="SUPFAM" id="SSF55550">
    <property type="entry name" value="SH2 domain"/>
    <property type="match status" value="2"/>
</dbReference>
<feature type="compositionally biased region" description="Polar residues" evidence="3">
    <location>
        <begin position="448"/>
        <end position="464"/>
    </location>
</feature>
<dbReference type="InterPro" id="IPR036860">
    <property type="entry name" value="SH2_dom_sf"/>
</dbReference>
<gene>
    <name evidence="5" type="primary">Cbn-aap-1</name>
    <name evidence="5" type="ORF">CAEBREN_00590</name>
</gene>
<feature type="region of interest" description="Disordered" evidence="3">
    <location>
        <begin position="448"/>
        <end position="517"/>
    </location>
</feature>
<dbReference type="InterPro" id="IPR000980">
    <property type="entry name" value="SH2"/>
</dbReference>
<accession>G0MF51</accession>
<dbReference type="SMART" id="SM00252">
    <property type="entry name" value="SH2"/>
    <property type="match status" value="2"/>
</dbReference>
<dbReference type="OMA" id="AQPHEKN"/>
<dbReference type="AlphaFoldDB" id="G0MF51"/>
<feature type="domain" description="SH2" evidence="4">
    <location>
        <begin position="21"/>
        <end position="115"/>
    </location>
</feature>
<keyword evidence="6" id="KW-1185">Reference proteome</keyword>
<dbReference type="HOGENOM" id="CLU_473473_0_0_1"/>
<dbReference type="Proteomes" id="UP000008068">
    <property type="component" value="Unassembled WGS sequence"/>
</dbReference>
<dbReference type="GO" id="GO:0046854">
    <property type="term" value="P:phosphatidylinositol phosphate biosynthetic process"/>
    <property type="evidence" value="ECO:0007669"/>
    <property type="project" value="TreeGrafter"/>
</dbReference>
<dbReference type="PANTHER" id="PTHR10155">
    <property type="entry name" value="PHOSPHATIDYLINOSITOL 3-KINASE REGULATORY SUBUNIT"/>
    <property type="match status" value="1"/>
</dbReference>
<feature type="domain" description="SH2" evidence="4">
    <location>
        <begin position="326"/>
        <end position="443"/>
    </location>
</feature>
<dbReference type="InParanoid" id="G0MF51"/>
<dbReference type="GO" id="GO:0005942">
    <property type="term" value="C:phosphatidylinositol 3-kinase complex"/>
    <property type="evidence" value="ECO:0007669"/>
    <property type="project" value="TreeGrafter"/>
</dbReference>
<evidence type="ECO:0000259" key="4">
    <source>
        <dbReference type="PROSITE" id="PS50001"/>
    </source>
</evidence>
<evidence type="ECO:0000313" key="5">
    <source>
        <dbReference type="EMBL" id="EGT54421.1"/>
    </source>
</evidence>
<evidence type="ECO:0000256" key="3">
    <source>
        <dbReference type="SAM" id="MobiDB-lite"/>
    </source>
</evidence>
<dbReference type="Pfam" id="PF00017">
    <property type="entry name" value="SH2"/>
    <property type="match status" value="2"/>
</dbReference>
<dbReference type="Gene3D" id="3.30.505.10">
    <property type="entry name" value="SH2 domain"/>
    <property type="match status" value="2"/>
</dbReference>
<protein>
    <submittedName>
        <fullName evidence="5">CBN-AAP-1 protein</fullName>
    </submittedName>
</protein>
<reference evidence="6" key="1">
    <citation type="submission" date="2011-07" db="EMBL/GenBank/DDBJ databases">
        <authorList>
            <consortium name="Caenorhabditis brenneri Sequencing and Analysis Consortium"/>
            <person name="Wilson R.K."/>
        </authorList>
    </citation>
    <scope>NUCLEOTIDE SEQUENCE [LARGE SCALE GENOMIC DNA]</scope>
    <source>
        <strain evidence="6">PB2801</strain>
    </source>
</reference>
<keyword evidence="1 2" id="KW-0727">SH2 domain</keyword>
<proteinExistence type="predicted"/>
<dbReference type="FunFam" id="3.30.505.10:FF:000104">
    <property type="entry name" value="Phosphoinositide 3-kinase adapter subunit"/>
    <property type="match status" value="1"/>
</dbReference>
<evidence type="ECO:0000256" key="2">
    <source>
        <dbReference type="PROSITE-ProRule" id="PRU00191"/>
    </source>
</evidence>
<evidence type="ECO:0000256" key="1">
    <source>
        <dbReference type="ARBA" id="ARBA00022999"/>
    </source>
</evidence>
<dbReference type="PROSITE" id="PS50001">
    <property type="entry name" value="SH2"/>
    <property type="match status" value="2"/>
</dbReference>